<comment type="caution">
    <text evidence="1">The sequence shown here is derived from an EMBL/GenBank/DDBJ whole genome shotgun (WGS) entry which is preliminary data.</text>
</comment>
<protein>
    <submittedName>
        <fullName evidence="1">Uncharacterized protein</fullName>
    </submittedName>
</protein>
<gene>
    <name evidence="1" type="ORF">F5890DRAFT_1533799</name>
</gene>
<name>A0AA38PU67_9AGAR</name>
<dbReference type="AlphaFoldDB" id="A0AA38PU67"/>
<evidence type="ECO:0000313" key="1">
    <source>
        <dbReference type="EMBL" id="KAJ3981719.1"/>
    </source>
</evidence>
<proteinExistence type="predicted"/>
<dbReference type="Proteomes" id="UP001163850">
    <property type="component" value="Unassembled WGS sequence"/>
</dbReference>
<evidence type="ECO:0000313" key="2">
    <source>
        <dbReference type="Proteomes" id="UP001163850"/>
    </source>
</evidence>
<reference evidence="1" key="1">
    <citation type="submission" date="2022-08" db="EMBL/GenBank/DDBJ databases">
        <authorList>
            <consortium name="DOE Joint Genome Institute"/>
            <person name="Min B."/>
            <person name="Riley R."/>
            <person name="Sierra-Patev S."/>
            <person name="Naranjo-Ortiz M."/>
            <person name="Looney B."/>
            <person name="Konkel Z."/>
            <person name="Slot J.C."/>
            <person name="Sakamoto Y."/>
            <person name="Steenwyk J.L."/>
            <person name="Rokas A."/>
            <person name="Carro J."/>
            <person name="Camarero S."/>
            <person name="Ferreira P."/>
            <person name="Molpeceres G."/>
            <person name="Ruiz-Duenas F.J."/>
            <person name="Serrano A."/>
            <person name="Henrissat B."/>
            <person name="Drula E."/>
            <person name="Hughes K.W."/>
            <person name="Mata J.L."/>
            <person name="Ishikawa N.K."/>
            <person name="Vargas-Isla R."/>
            <person name="Ushijima S."/>
            <person name="Smith C.A."/>
            <person name="Ahrendt S."/>
            <person name="Andreopoulos W."/>
            <person name="He G."/>
            <person name="Labutti K."/>
            <person name="Lipzen A."/>
            <person name="Ng V."/>
            <person name="Sandor L."/>
            <person name="Barry K."/>
            <person name="Martinez A.T."/>
            <person name="Xiao Y."/>
            <person name="Gibbons J.G."/>
            <person name="Terashima K."/>
            <person name="Hibbett D.S."/>
            <person name="Grigoriev I.V."/>
        </authorList>
    </citation>
    <scope>NUCLEOTIDE SEQUENCE</scope>
    <source>
        <strain evidence="1">TFB7829</strain>
    </source>
</reference>
<dbReference type="EMBL" id="MU802098">
    <property type="protein sequence ID" value="KAJ3981719.1"/>
    <property type="molecule type" value="Genomic_DNA"/>
</dbReference>
<accession>A0AA38PU67</accession>
<organism evidence="1 2">
    <name type="scientific">Lentinula detonsa</name>
    <dbReference type="NCBI Taxonomy" id="2804962"/>
    <lineage>
        <taxon>Eukaryota</taxon>
        <taxon>Fungi</taxon>
        <taxon>Dikarya</taxon>
        <taxon>Basidiomycota</taxon>
        <taxon>Agaricomycotina</taxon>
        <taxon>Agaricomycetes</taxon>
        <taxon>Agaricomycetidae</taxon>
        <taxon>Agaricales</taxon>
        <taxon>Marasmiineae</taxon>
        <taxon>Omphalotaceae</taxon>
        <taxon>Lentinula</taxon>
    </lineage>
</organism>
<sequence>MITSPYVHDEYKEYVNGDAPSSSFSFPVRYVNLKVLSHIAVQSQELPRGTHVTGGIPYPGGFMGKDIVSQFLVQRELLINHGVSTSNR</sequence>